<evidence type="ECO:0000256" key="1">
    <source>
        <dbReference type="ARBA" id="ARBA00022825"/>
    </source>
</evidence>
<dbReference type="SUPFAM" id="SSF50494">
    <property type="entry name" value="Trypsin-like serine proteases"/>
    <property type="match status" value="1"/>
</dbReference>
<dbReference type="RefSeq" id="WP_122971832.1">
    <property type="nucleotide sequence ID" value="NZ_RHLQ01000016.1"/>
</dbReference>
<gene>
    <name evidence="3" type="ORF">EC501_08375</name>
</gene>
<keyword evidence="2" id="KW-1133">Transmembrane helix</keyword>
<dbReference type="InterPro" id="IPR001940">
    <property type="entry name" value="Peptidase_S1C"/>
</dbReference>
<keyword evidence="2" id="KW-0472">Membrane</keyword>
<dbReference type="PANTHER" id="PTHR43019:SF23">
    <property type="entry name" value="PROTEASE DO-LIKE 5, CHLOROPLASTIC"/>
    <property type="match status" value="1"/>
</dbReference>
<keyword evidence="4" id="KW-1185">Reference proteome</keyword>
<organism evidence="3 4">
    <name type="scientific">Lysinibacillus halotolerans</name>
    <dbReference type="NCBI Taxonomy" id="1368476"/>
    <lineage>
        <taxon>Bacteria</taxon>
        <taxon>Bacillati</taxon>
        <taxon>Bacillota</taxon>
        <taxon>Bacilli</taxon>
        <taxon>Bacillales</taxon>
        <taxon>Bacillaceae</taxon>
        <taxon>Lysinibacillus</taxon>
    </lineage>
</organism>
<keyword evidence="1" id="KW-0720">Serine protease</keyword>
<feature type="transmembrane region" description="Helical" evidence="2">
    <location>
        <begin position="51"/>
        <end position="77"/>
    </location>
</feature>
<comment type="caution">
    <text evidence="3">The sequence shown here is derived from an EMBL/GenBank/DDBJ whole genome shotgun (WGS) entry which is preliminary data.</text>
</comment>
<accession>A0A3M8HAE5</accession>
<dbReference type="EMBL" id="RHLQ01000016">
    <property type="protein sequence ID" value="RNC99346.1"/>
    <property type="molecule type" value="Genomic_DNA"/>
</dbReference>
<name>A0A3M8HAE5_9BACI</name>
<keyword evidence="2" id="KW-0812">Transmembrane</keyword>
<proteinExistence type="predicted"/>
<dbReference type="GO" id="GO:0004252">
    <property type="term" value="F:serine-type endopeptidase activity"/>
    <property type="evidence" value="ECO:0007669"/>
    <property type="project" value="InterPro"/>
</dbReference>
<dbReference type="AlphaFoldDB" id="A0A3M8HAE5"/>
<keyword evidence="3" id="KW-0645">Protease</keyword>
<dbReference type="GO" id="GO:0006508">
    <property type="term" value="P:proteolysis"/>
    <property type="evidence" value="ECO:0007669"/>
    <property type="project" value="UniProtKB-KW"/>
</dbReference>
<dbReference type="InterPro" id="IPR009003">
    <property type="entry name" value="Peptidase_S1_PA"/>
</dbReference>
<reference evidence="3 4" key="1">
    <citation type="journal article" date="2014" name="Int. J. Syst. Evol. Microbiol.">
        <title>Lysinibacillus halotolerans sp. nov., isolated from saline-alkaline soil.</title>
        <authorList>
            <person name="Kong D."/>
            <person name="Wang Y."/>
            <person name="Zhao B."/>
            <person name="Li Y."/>
            <person name="Song J."/>
            <person name="Zhai Y."/>
            <person name="Zhang C."/>
            <person name="Wang H."/>
            <person name="Chen X."/>
            <person name="Zhao B."/>
            <person name="Ruan Z."/>
        </authorList>
    </citation>
    <scope>NUCLEOTIDE SEQUENCE [LARGE SCALE GENOMIC DNA]</scope>
    <source>
        <strain evidence="3 4">MCCC 1A12703</strain>
    </source>
</reference>
<sequence length="274" mass="30946">MAKDENGFEPISEEELIELVLEEQQKALEKERQERLAGVKKPTKKPKSVRLFAWIMAVMLSFSTFAVIFEIFSIPAIEFLKVSSRLSSQEDIQTYKQAVVEIKTNDGKGTGFAISEDGYIVTNDHVIEDALTITVIFSNDQLYEGEVIETYPEIDLAILKVDEEDLPYLTLADTYTPTKKESIYFIGNPLYFTGIANEGKVIDSTLLSDWDKEVLMLDAPVYRGNSGSPVINKEGKVIGIIFATLKDRDYGHVGLFIPVDLLQEQLKKFHFDTE</sequence>
<dbReference type="InterPro" id="IPR043504">
    <property type="entry name" value="Peptidase_S1_PA_chymotrypsin"/>
</dbReference>
<evidence type="ECO:0000313" key="4">
    <source>
        <dbReference type="Proteomes" id="UP000279909"/>
    </source>
</evidence>
<dbReference type="PRINTS" id="PR00834">
    <property type="entry name" value="PROTEASES2C"/>
</dbReference>
<keyword evidence="1" id="KW-0378">Hydrolase</keyword>
<dbReference type="PANTHER" id="PTHR43019">
    <property type="entry name" value="SERINE ENDOPROTEASE DEGS"/>
    <property type="match status" value="1"/>
</dbReference>
<dbReference type="OrthoDB" id="9766361at2"/>
<protein>
    <submittedName>
        <fullName evidence="3">Serine protease</fullName>
    </submittedName>
</protein>
<dbReference type="Proteomes" id="UP000279909">
    <property type="component" value="Unassembled WGS sequence"/>
</dbReference>
<dbReference type="Gene3D" id="2.40.10.10">
    <property type="entry name" value="Trypsin-like serine proteases"/>
    <property type="match status" value="2"/>
</dbReference>
<dbReference type="Pfam" id="PF13365">
    <property type="entry name" value="Trypsin_2"/>
    <property type="match status" value="1"/>
</dbReference>
<evidence type="ECO:0000313" key="3">
    <source>
        <dbReference type="EMBL" id="RNC99346.1"/>
    </source>
</evidence>
<evidence type="ECO:0000256" key="2">
    <source>
        <dbReference type="SAM" id="Phobius"/>
    </source>
</evidence>